<dbReference type="NCBIfam" id="TIGR01643">
    <property type="entry name" value="YD_repeat_2x"/>
    <property type="match status" value="1"/>
</dbReference>
<dbReference type="Gene3D" id="2.180.10.10">
    <property type="entry name" value="RHS repeat-associated core"/>
    <property type="match status" value="1"/>
</dbReference>
<dbReference type="PANTHER" id="PTHR32305:SF15">
    <property type="entry name" value="PROTEIN RHSA-RELATED"/>
    <property type="match status" value="1"/>
</dbReference>
<dbReference type="AlphaFoldDB" id="A0A484HH50"/>
<proteinExistence type="predicted"/>
<reference evidence="3" key="1">
    <citation type="submission" date="2019-01" db="EMBL/GenBank/DDBJ databases">
        <authorList>
            <consortium name="Genoscope - CEA"/>
            <person name="William W."/>
        </authorList>
    </citation>
    <scope>NUCLEOTIDE SEQUENCE</scope>
    <source>
        <strain evidence="3">CR-1</strain>
    </source>
</reference>
<dbReference type="InterPro" id="IPR006530">
    <property type="entry name" value="YD"/>
</dbReference>
<feature type="domain" description="Teneurin-like YD-shell" evidence="2">
    <location>
        <begin position="130"/>
        <end position="237"/>
    </location>
</feature>
<organism evidence="3">
    <name type="scientific">uncultured Desulfobacteraceae bacterium</name>
    <dbReference type="NCBI Taxonomy" id="218296"/>
    <lineage>
        <taxon>Bacteria</taxon>
        <taxon>Pseudomonadati</taxon>
        <taxon>Thermodesulfobacteriota</taxon>
        <taxon>Desulfobacteria</taxon>
        <taxon>Desulfobacterales</taxon>
        <taxon>Desulfobacteraceae</taxon>
        <taxon>environmental samples</taxon>
    </lineage>
</organism>
<dbReference type="InterPro" id="IPR022385">
    <property type="entry name" value="Rhs_assc_core"/>
</dbReference>
<dbReference type="NCBIfam" id="TIGR03696">
    <property type="entry name" value="Rhs_assc_core"/>
    <property type="match status" value="1"/>
</dbReference>
<name>A0A484HH50_9BACT</name>
<keyword evidence="1" id="KW-0677">Repeat</keyword>
<dbReference type="PANTHER" id="PTHR32305">
    <property type="match status" value="1"/>
</dbReference>
<accession>A0A484HH50</accession>
<dbReference type="EMBL" id="CAACVI010000034">
    <property type="protein sequence ID" value="VEN74550.1"/>
    <property type="molecule type" value="Genomic_DNA"/>
</dbReference>
<protein>
    <recommendedName>
        <fullName evidence="2">Teneurin-like YD-shell domain-containing protein</fullName>
    </recommendedName>
</protein>
<dbReference type="InterPro" id="IPR056823">
    <property type="entry name" value="TEN-like_YD-shell"/>
</dbReference>
<gene>
    <name evidence="3" type="ORF">EPICR_40132</name>
</gene>
<dbReference type="InterPro" id="IPR050708">
    <property type="entry name" value="T6SS_VgrG/RHS"/>
</dbReference>
<dbReference type="Pfam" id="PF25023">
    <property type="entry name" value="TEN_YD-shell"/>
    <property type="match status" value="1"/>
</dbReference>
<evidence type="ECO:0000259" key="2">
    <source>
        <dbReference type="Pfam" id="PF25023"/>
    </source>
</evidence>
<evidence type="ECO:0000313" key="3">
    <source>
        <dbReference type="EMBL" id="VEN74550.1"/>
    </source>
</evidence>
<evidence type="ECO:0000256" key="1">
    <source>
        <dbReference type="ARBA" id="ARBA00022737"/>
    </source>
</evidence>
<sequence length="478" mass="50229">MGTYVYGENSAGPHAVTSAGSHTFQYDDNGNMIRKTTTSGQTTETMSIDWTSFDKPSLFTKGDIKNAFFYGPDRARYKKTVTRDGVAESVTVYIGKDYEKVTENGQDVHKYFVYAEGQLAAVHKKIGNAPGETRYMHRDSLGSIDTVTNGLGDVEEKMAYAPFGSPRSLDGQSVDFSLSFTNRGFTGHEHIDDMGIIHMNGRVYDPEIGRFMSPDTFIQDPYSSQSFNRYTYCLNNPLQYTDPSGHFFGCIVAAIVAIATNPVVVGIAAGALAGAAIGAAVGGAMAAINGGDVLEAMKGGAISGAIFGGIHFIPGMGEVGTAFSSFGQAMVHGAGGALSGAITASINGSDLDMAMVTVAIGAGVAKYVGGKFFHGKSFPKELAGRTLVGGATGGIGAEIYGGDFGNGFTNGMANAAVTAAIGFLCNDMYDELYDWGDEGIYEEVGTCGSGWNEPFVADNPSGFAFAEVMILVMAHWDG</sequence>